<proteinExistence type="predicted"/>
<evidence type="ECO:0000256" key="1">
    <source>
        <dbReference type="SAM" id="MobiDB-lite"/>
    </source>
</evidence>
<dbReference type="EMBL" id="PQXK01000082">
    <property type="protein sequence ID" value="TGO38091.1"/>
    <property type="molecule type" value="Genomic_DNA"/>
</dbReference>
<feature type="compositionally biased region" description="Acidic residues" evidence="1">
    <location>
        <begin position="67"/>
        <end position="78"/>
    </location>
</feature>
<comment type="caution">
    <text evidence="3">The sequence shown here is derived from an EMBL/GenBank/DDBJ whole genome shotgun (WGS) entry which is preliminary data.</text>
</comment>
<sequence length="163" mass="17086">MSIGGRGLEHQFPTLYSQVGVGVVTIVVVHIVALVFGAVGEAVVDSCVDDMDVEGKIGVVEDLGAVEDTEDEKYEDNVGEIAPAVEEGDDDGGVDGIDDYKIPYSVHAFQTNPSIIDDNGRVDEGGAIEEEDAGAEYVVGDDEEYDGETGVEEEDGAADETGD</sequence>
<protein>
    <submittedName>
        <fullName evidence="3">Uncharacterized protein</fullName>
    </submittedName>
</protein>
<keyword evidence="4" id="KW-1185">Reference proteome</keyword>
<evidence type="ECO:0000256" key="2">
    <source>
        <dbReference type="SAM" id="Phobius"/>
    </source>
</evidence>
<feature type="region of interest" description="Disordered" evidence="1">
    <location>
        <begin position="115"/>
        <end position="163"/>
    </location>
</feature>
<feature type="compositionally biased region" description="Acidic residues" evidence="1">
    <location>
        <begin position="86"/>
        <end position="97"/>
    </location>
</feature>
<accession>A0A4Z1GTC8</accession>
<dbReference type="AlphaFoldDB" id="A0A4Z1GTC8"/>
<reference evidence="3 4" key="1">
    <citation type="submission" date="2017-12" db="EMBL/GenBank/DDBJ databases">
        <title>Comparative genomics of Botrytis spp.</title>
        <authorList>
            <person name="Valero-Jimenez C.A."/>
            <person name="Tapia P."/>
            <person name="Veloso J."/>
            <person name="Silva-Moreno E."/>
            <person name="Staats M."/>
            <person name="Valdes J.H."/>
            <person name="Van Kan J.A.L."/>
        </authorList>
    </citation>
    <scope>NUCLEOTIDE SEQUENCE [LARGE SCALE GENOMIC DNA]</scope>
    <source>
        <strain evidence="3 4">Bh0001</strain>
    </source>
</reference>
<feature type="compositionally biased region" description="Acidic residues" evidence="1">
    <location>
        <begin position="126"/>
        <end position="163"/>
    </location>
</feature>
<name>A0A4Z1GTC8_9HELO</name>
<dbReference type="Proteomes" id="UP000297814">
    <property type="component" value="Unassembled WGS sequence"/>
</dbReference>
<keyword evidence="2" id="KW-0812">Transmembrane</keyword>
<gene>
    <name evidence="3" type="ORF">BHYA_0082g00340</name>
</gene>
<keyword evidence="2" id="KW-1133">Transmembrane helix</keyword>
<feature type="region of interest" description="Disordered" evidence="1">
    <location>
        <begin position="67"/>
        <end position="97"/>
    </location>
</feature>
<feature type="transmembrane region" description="Helical" evidence="2">
    <location>
        <begin position="15"/>
        <end position="36"/>
    </location>
</feature>
<keyword evidence="2" id="KW-0472">Membrane</keyword>
<evidence type="ECO:0000313" key="4">
    <source>
        <dbReference type="Proteomes" id="UP000297814"/>
    </source>
</evidence>
<organism evidence="3 4">
    <name type="scientific">Botrytis hyacinthi</name>
    <dbReference type="NCBI Taxonomy" id="278943"/>
    <lineage>
        <taxon>Eukaryota</taxon>
        <taxon>Fungi</taxon>
        <taxon>Dikarya</taxon>
        <taxon>Ascomycota</taxon>
        <taxon>Pezizomycotina</taxon>
        <taxon>Leotiomycetes</taxon>
        <taxon>Helotiales</taxon>
        <taxon>Sclerotiniaceae</taxon>
        <taxon>Botrytis</taxon>
    </lineage>
</organism>
<evidence type="ECO:0000313" key="3">
    <source>
        <dbReference type="EMBL" id="TGO38091.1"/>
    </source>
</evidence>